<evidence type="ECO:0000313" key="4">
    <source>
        <dbReference type="Proteomes" id="UP000245680"/>
    </source>
</evidence>
<feature type="transmembrane region" description="Helical" evidence="1">
    <location>
        <begin position="42"/>
        <end position="64"/>
    </location>
</feature>
<gene>
    <name evidence="3" type="ORF">DKT77_03505</name>
</gene>
<dbReference type="Proteomes" id="UP000245680">
    <property type="component" value="Unassembled WGS sequence"/>
</dbReference>
<accession>A0A2V2LM31</accession>
<dbReference type="RefSeq" id="WP_109810345.1">
    <property type="nucleotide sequence ID" value="NZ_QGKU01000012.1"/>
</dbReference>
<reference evidence="3 4" key="1">
    <citation type="submission" date="2018-05" db="EMBL/GenBank/DDBJ databases">
        <title>Rhodobacteraceae gen. nov., sp. nov. isolated from sea water.</title>
        <authorList>
            <person name="Ren Y."/>
        </authorList>
    </citation>
    <scope>NUCLEOTIDE SEQUENCE [LARGE SCALE GENOMIC DNA]</scope>
    <source>
        <strain evidence="3 4">TG-679</strain>
    </source>
</reference>
<dbReference type="EMBL" id="QGKU01000012">
    <property type="protein sequence ID" value="PWR04117.1"/>
    <property type="molecule type" value="Genomic_DNA"/>
</dbReference>
<feature type="transmembrane region" description="Helical" evidence="1">
    <location>
        <begin position="76"/>
        <end position="95"/>
    </location>
</feature>
<protein>
    <recommendedName>
        <fullName evidence="2">YdbS-like PH domain-containing protein</fullName>
    </recommendedName>
</protein>
<keyword evidence="1" id="KW-0812">Transmembrane</keyword>
<proteinExistence type="predicted"/>
<feature type="domain" description="YdbS-like PH" evidence="2">
    <location>
        <begin position="96"/>
        <end position="183"/>
    </location>
</feature>
<sequence length="210" mass="22980">MPHDDFAFEPVKGLPEAPPEGEHLIWQGRPDAWALIRDALNIWWVVGYFCALAVWRFLAVVDLMPLDRAIAASVPFLFLGAIVCLLLGLVGWVQARATVYTITNRRVAMRIGAALTVTLNLPYSRIASIDLDQRSNGTGTIAMKPLGGMPLGYLVCWPHVRPWHFSRPEPALRCIPDAGKVAHLLAEAAESQIAQPTVTRRPAATAVAAE</sequence>
<dbReference type="AlphaFoldDB" id="A0A2V2LM31"/>
<evidence type="ECO:0000256" key="1">
    <source>
        <dbReference type="SAM" id="Phobius"/>
    </source>
</evidence>
<keyword evidence="1" id="KW-1133">Transmembrane helix</keyword>
<organism evidence="3 4">
    <name type="scientific">Meridianimarinicoccus roseus</name>
    <dbReference type="NCBI Taxonomy" id="2072018"/>
    <lineage>
        <taxon>Bacteria</taxon>
        <taxon>Pseudomonadati</taxon>
        <taxon>Pseudomonadota</taxon>
        <taxon>Alphaproteobacteria</taxon>
        <taxon>Rhodobacterales</taxon>
        <taxon>Paracoccaceae</taxon>
        <taxon>Meridianimarinicoccus</taxon>
    </lineage>
</organism>
<comment type="caution">
    <text evidence="3">The sequence shown here is derived from an EMBL/GenBank/DDBJ whole genome shotgun (WGS) entry which is preliminary data.</text>
</comment>
<keyword evidence="1" id="KW-0472">Membrane</keyword>
<name>A0A2V2LM31_9RHOB</name>
<dbReference type="NCBIfam" id="NF040894">
    <property type="entry name" value="puhB_PGC"/>
    <property type="match status" value="1"/>
</dbReference>
<dbReference type="OrthoDB" id="7345733at2"/>
<dbReference type="Pfam" id="PF03703">
    <property type="entry name" value="bPH_2"/>
    <property type="match status" value="1"/>
</dbReference>
<keyword evidence="4" id="KW-1185">Reference proteome</keyword>
<dbReference type="InterPro" id="IPR054839">
    <property type="entry name" value="puhB_PGC"/>
</dbReference>
<evidence type="ECO:0000259" key="2">
    <source>
        <dbReference type="Pfam" id="PF03703"/>
    </source>
</evidence>
<dbReference type="InterPro" id="IPR005182">
    <property type="entry name" value="YdbS-like_PH"/>
</dbReference>
<evidence type="ECO:0000313" key="3">
    <source>
        <dbReference type="EMBL" id="PWR04117.1"/>
    </source>
</evidence>